<gene>
    <name evidence="1" type="ORF">OCU04_013211</name>
</gene>
<comment type="caution">
    <text evidence="1">The sequence shown here is derived from an EMBL/GenBank/DDBJ whole genome shotgun (WGS) entry which is preliminary data.</text>
</comment>
<evidence type="ECO:0000313" key="2">
    <source>
        <dbReference type="Proteomes" id="UP001152300"/>
    </source>
</evidence>
<sequence>MGPTNSNRSPIVPPLRITTQNLNPVNYTPTSSLNSIVQSAVSATIIPAENPMDLNSQKRINKYERKECFRCRSVDHYVKDCPFPDNRSVQARVSLTNLALLSLVPSSSQIQPYTISPYNLSPSGFPSSGNGARLA</sequence>
<dbReference type="EMBL" id="JAPEIS010000018">
    <property type="protein sequence ID" value="KAJ8058038.1"/>
    <property type="molecule type" value="Genomic_DNA"/>
</dbReference>
<organism evidence="1 2">
    <name type="scientific">Sclerotinia nivalis</name>
    <dbReference type="NCBI Taxonomy" id="352851"/>
    <lineage>
        <taxon>Eukaryota</taxon>
        <taxon>Fungi</taxon>
        <taxon>Dikarya</taxon>
        <taxon>Ascomycota</taxon>
        <taxon>Pezizomycotina</taxon>
        <taxon>Leotiomycetes</taxon>
        <taxon>Helotiales</taxon>
        <taxon>Sclerotiniaceae</taxon>
        <taxon>Sclerotinia</taxon>
    </lineage>
</organism>
<dbReference type="SUPFAM" id="SSF57756">
    <property type="entry name" value="Retrovirus zinc finger-like domains"/>
    <property type="match status" value="1"/>
</dbReference>
<dbReference type="Gene3D" id="4.10.60.10">
    <property type="entry name" value="Zinc finger, CCHC-type"/>
    <property type="match status" value="1"/>
</dbReference>
<keyword evidence="2" id="KW-1185">Reference proteome</keyword>
<evidence type="ECO:0000313" key="1">
    <source>
        <dbReference type="EMBL" id="KAJ8058038.1"/>
    </source>
</evidence>
<dbReference type="GO" id="GO:0008270">
    <property type="term" value="F:zinc ion binding"/>
    <property type="evidence" value="ECO:0007669"/>
    <property type="project" value="InterPro"/>
</dbReference>
<reference evidence="1" key="1">
    <citation type="submission" date="2022-11" db="EMBL/GenBank/DDBJ databases">
        <title>Genome Resource of Sclerotinia nivalis Strain SnTB1, a Plant Pathogen Isolated from American Ginseng.</title>
        <authorList>
            <person name="Fan S."/>
        </authorList>
    </citation>
    <scope>NUCLEOTIDE SEQUENCE</scope>
    <source>
        <strain evidence="1">SnTB1</strain>
    </source>
</reference>
<protein>
    <recommendedName>
        <fullName evidence="3">CCHC-type domain-containing protein</fullName>
    </recommendedName>
</protein>
<name>A0A9X0DEN5_9HELO</name>
<dbReference type="AlphaFoldDB" id="A0A9X0DEN5"/>
<proteinExistence type="predicted"/>
<dbReference type="Proteomes" id="UP001152300">
    <property type="component" value="Unassembled WGS sequence"/>
</dbReference>
<dbReference type="GO" id="GO:0003676">
    <property type="term" value="F:nucleic acid binding"/>
    <property type="evidence" value="ECO:0007669"/>
    <property type="project" value="InterPro"/>
</dbReference>
<dbReference type="InterPro" id="IPR036875">
    <property type="entry name" value="Znf_CCHC_sf"/>
</dbReference>
<accession>A0A9X0DEN5</accession>
<evidence type="ECO:0008006" key="3">
    <source>
        <dbReference type="Google" id="ProtNLM"/>
    </source>
</evidence>